<dbReference type="PROSITE" id="PS50109">
    <property type="entry name" value="HIS_KIN"/>
    <property type="match status" value="1"/>
</dbReference>
<dbReference type="AlphaFoldDB" id="A0A1F5N590"/>
<dbReference type="InterPro" id="IPR003594">
    <property type="entry name" value="HATPase_dom"/>
</dbReference>
<evidence type="ECO:0000256" key="2">
    <source>
        <dbReference type="ARBA" id="ARBA00012438"/>
    </source>
</evidence>
<feature type="transmembrane region" description="Helical" evidence="7">
    <location>
        <begin position="41"/>
        <end position="61"/>
    </location>
</feature>
<feature type="transmembrane region" description="Helical" evidence="7">
    <location>
        <begin position="262"/>
        <end position="284"/>
    </location>
</feature>
<evidence type="ECO:0000313" key="9">
    <source>
        <dbReference type="EMBL" id="OGE72733.1"/>
    </source>
</evidence>
<keyword evidence="7" id="KW-0812">Transmembrane</keyword>
<dbReference type="SUPFAM" id="SSF47384">
    <property type="entry name" value="Homodimeric domain of signal transducing histidine kinase"/>
    <property type="match status" value="1"/>
</dbReference>
<keyword evidence="4" id="KW-0808">Transferase</keyword>
<evidence type="ECO:0000256" key="1">
    <source>
        <dbReference type="ARBA" id="ARBA00000085"/>
    </source>
</evidence>
<reference evidence="9 10" key="1">
    <citation type="journal article" date="2016" name="Nat. Commun.">
        <title>Thousands of microbial genomes shed light on interconnected biogeochemical processes in an aquifer system.</title>
        <authorList>
            <person name="Anantharaman K."/>
            <person name="Brown C.T."/>
            <person name="Hug L.A."/>
            <person name="Sharon I."/>
            <person name="Castelle C.J."/>
            <person name="Probst A.J."/>
            <person name="Thomas B.C."/>
            <person name="Singh A."/>
            <person name="Wilkins M.J."/>
            <person name="Karaoz U."/>
            <person name="Brodie E.L."/>
            <person name="Williams K.H."/>
            <person name="Hubbard S.S."/>
            <person name="Banfield J.F."/>
        </authorList>
    </citation>
    <scope>NUCLEOTIDE SEQUENCE [LARGE SCALE GENOMIC DNA]</scope>
</reference>
<dbReference type="InterPro" id="IPR050351">
    <property type="entry name" value="BphY/WalK/GraS-like"/>
</dbReference>
<dbReference type="SUPFAM" id="SSF55874">
    <property type="entry name" value="ATPase domain of HSP90 chaperone/DNA topoisomerase II/histidine kinase"/>
    <property type="match status" value="1"/>
</dbReference>
<dbReference type="InterPro" id="IPR005467">
    <property type="entry name" value="His_kinase_dom"/>
</dbReference>
<dbReference type="EMBL" id="MFDV01000003">
    <property type="protein sequence ID" value="OGE72733.1"/>
    <property type="molecule type" value="Genomic_DNA"/>
</dbReference>
<feature type="transmembrane region" description="Helical" evidence="7">
    <location>
        <begin position="6"/>
        <end position="29"/>
    </location>
</feature>
<feature type="transmembrane region" description="Helical" evidence="7">
    <location>
        <begin position="206"/>
        <end position="226"/>
    </location>
</feature>
<dbReference type="Proteomes" id="UP000177057">
    <property type="component" value="Unassembled WGS sequence"/>
</dbReference>
<feature type="transmembrane region" description="Helical" evidence="7">
    <location>
        <begin position="101"/>
        <end position="124"/>
    </location>
</feature>
<feature type="transmembrane region" description="Helical" evidence="7">
    <location>
        <begin position="144"/>
        <end position="166"/>
    </location>
</feature>
<feature type="domain" description="Histidine kinase" evidence="8">
    <location>
        <begin position="299"/>
        <end position="517"/>
    </location>
</feature>
<dbReference type="Pfam" id="PF00512">
    <property type="entry name" value="HisKA"/>
    <property type="match status" value="1"/>
</dbReference>
<dbReference type="CDD" id="cd00082">
    <property type="entry name" value="HisKA"/>
    <property type="match status" value="1"/>
</dbReference>
<proteinExistence type="predicted"/>
<comment type="catalytic activity">
    <reaction evidence="1">
        <text>ATP + protein L-histidine = ADP + protein N-phospho-L-histidine.</text>
        <dbReference type="EC" id="2.7.13.3"/>
    </reaction>
</comment>
<feature type="transmembrane region" description="Helical" evidence="7">
    <location>
        <begin position="178"/>
        <end position="200"/>
    </location>
</feature>
<evidence type="ECO:0000256" key="4">
    <source>
        <dbReference type="ARBA" id="ARBA00022679"/>
    </source>
</evidence>
<dbReference type="SMART" id="SM00387">
    <property type="entry name" value="HATPase_c"/>
    <property type="match status" value="1"/>
</dbReference>
<dbReference type="GO" id="GO:0000155">
    <property type="term" value="F:phosphorelay sensor kinase activity"/>
    <property type="evidence" value="ECO:0007669"/>
    <property type="project" value="InterPro"/>
</dbReference>
<dbReference type="InterPro" id="IPR036097">
    <property type="entry name" value="HisK_dim/P_sf"/>
</dbReference>
<dbReference type="EC" id="2.7.13.3" evidence="2"/>
<dbReference type="PANTHER" id="PTHR45453">
    <property type="entry name" value="PHOSPHATE REGULON SENSOR PROTEIN PHOR"/>
    <property type="match status" value="1"/>
</dbReference>
<dbReference type="Gene3D" id="1.10.287.130">
    <property type="match status" value="1"/>
</dbReference>
<dbReference type="PANTHER" id="PTHR45453:SF1">
    <property type="entry name" value="PHOSPHATE REGULON SENSOR PROTEIN PHOR"/>
    <property type="match status" value="1"/>
</dbReference>
<dbReference type="GO" id="GO:0005886">
    <property type="term" value="C:plasma membrane"/>
    <property type="evidence" value="ECO:0007669"/>
    <property type="project" value="TreeGrafter"/>
</dbReference>
<keyword evidence="7" id="KW-1133">Transmembrane helix</keyword>
<evidence type="ECO:0000259" key="8">
    <source>
        <dbReference type="PROSITE" id="PS50109"/>
    </source>
</evidence>
<dbReference type="STRING" id="1797794.A3H40_02625"/>
<evidence type="ECO:0000256" key="6">
    <source>
        <dbReference type="ARBA" id="ARBA00023012"/>
    </source>
</evidence>
<evidence type="ECO:0000256" key="3">
    <source>
        <dbReference type="ARBA" id="ARBA00022553"/>
    </source>
</evidence>
<feature type="transmembrane region" description="Helical" evidence="7">
    <location>
        <begin position="238"/>
        <end position="256"/>
    </location>
</feature>
<organism evidence="9 10">
    <name type="scientific">Candidatus Daviesbacteria bacterium RIFCSPLOWO2_02_FULL_38_15</name>
    <dbReference type="NCBI Taxonomy" id="1797794"/>
    <lineage>
        <taxon>Bacteria</taxon>
        <taxon>Candidatus Daviesiibacteriota</taxon>
    </lineage>
</organism>
<dbReference type="Gene3D" id="3.30.565.10">
    <property type="entry name" value="Histidine kinase-like ATPase, C-terminal domain"/>
    <property type="match status" value="1"/>
</dbReference>
<keyword evidence="3" id="KW-0597">Phosphoprotein</keyword>
<dbReference type="SMART" id="SM00388">
    <property type="entry name" value="HisKA"/>
    <property type="match status" value="1"/>
</dbReference>
<dbReference type="Pfam" id="PF02518">
    <property type="entry name" value="HATPase_c"/>
    <property type="match status" value="1"/>
</dbReference>
<dbReference type="InterPro" id="IPR003661">
    <property type="entry name" value="HisK_dim/P_dom"/>
</dbReference>
<dbReference type="GO" id="GO:0016036">
    <property type="term" value="P:cellular response to phosphate starvation"/>
    <property type="evidence" value="ECO:0007669"/>
    <property type="project" value="TreeGrafter"/>
</dbReference>
<dbReference type="Pfam" id="PF16927">
    <property type="entry name" value="HisKA_7TM"/>
    <property type="match status" value="1"/>
</dbReference>
<evidence type="ECO:0000256" key="7">
    <source>
        <dbReference type="SAM" id="Phobius"/>
    </source>
</evidence>
<dbReference type="PRINTS" id="PR00344">
    <property type="entry name" value="BCTRLSENSOR"/>
</dbReference>
<dbReference type="InterPro" id="IPR004358">
    <property type="entry name" value="Sig_transdc_His_kin-like_C"/>
</dbReference>
<evidence type="ECO:0000256" key="5">
    <source>
        <dbReference type="ARBA" id="ARBA00022777"/>
    </source>
</evidence>
<dbReference type="InterPro" id="IPR036890">
    <property type="entry name" value="HATPase_C_sf"/>
</dbReference>
<sequence>MILSNIQAIILFIYFFTIFLNLFLAFFIFFKNKKSRVNQIFFLFSISISLWIITLFLFYNFTSGKVVLILGRLNFIFAEILVVFLFLFSNIFPRIKFRLGLYARLLILIESITISIITGLTDLIDKNEIIEGLSRITEYGELYILFILHFLSYTIIGIGILFWKLRNYKDIEKAQIKFVLLGIFFGIVFGSMTNIIIPYVFGNYDIQNFGPVATIILIIFIVYAILKHHLFNIKVVTVELLTGATWMILGIQIIKSNSVGEIIFQSGLFLVFSFLSYFLIRGILKEEHLARQQYEMVATVSHQLRTPLTPVVGLASMIAEGDYKEGTEEKKEAESRILIAAQRLRNVINDFLEMFELEGDRKRTVQQVDVVDTIKAAMENVKQNYQSKKHYLKFKNPKKIAPKIVGEQRLLVQAITNLLDNAEKYTEKGGTTITLEPKNHRFLIRITDTGIGLDNHDKQRLFEKFYRSEAARKIRPDGSGLGLPIVKKILEDHGAKITAESSGRDKGTIFTIDFRKI</sequence>
<keyword evidence="6" id="KW-0902">Two-component regulatory system</keyword>
<keyword evidence="5" id="KW-0418">Kinase</keyword>
<name>A0A1F5N590_9BACT</name>
<accession>A0A1F5N590</accession>
<keyword evidence="7" id="KW-0472">Membrane</keyword>
<feature type="transmembrane region" description="Helical" evidence="7">
    <location>
        <begin position="67"/>
        <end position="89"/>
    </location>
</feature>
<gene>
    <name evidence="9" type="ORF">A3H40_02625</name>
</gene>
<comment type="caution">
    <text evidence="9">The sequence shown here is derived from an EMBL/GenBank/DDBJ whole genome shotgun (WGS) entry which is preliminary data.</text>
</comment>
<dbReference type="GO" id="GO:0004721">
    <property type="term" value="F:phosphoprotein phosphatase activity"/>
    <property type="evidence" value="ECO:0007669"/>
    <property type="project" value="TreeGrafter"/>
</dbReference>
<protein>
    <recommendedName>
        <fullName evidence="2">histidine kinase</fullName>
        <ecNumber evidence="2">2.7.13.3</ecNumber>
    </recommendedName>
</protein>
<dbReference type="InterPro" id="IPR031621">
    <property type="entry name" value="HisKA_7TM"/>
</dbReference>
<evidence type="ECO:0000313" key="10">
    <source>
        <dbReference type="Proteomes" id="UP000177057"/>
    </source>
</evidence>